<keyword evidence="3" id="KW-0813">Transport</keyword>
<evidence type="ECO:0000256" key="9">
    <source>
        <dbReference type="ARBA" id="ARBA00023173"/>
    </source>
</evidence>
<feature type="region of interest" description="Disordered" evidence="14">
    <location>
        <begin position="508"/>
        <end position="557"/>
    </location>
</feature>
<protein>
    <recommendedName>
        <fullName evidence="17">Protein tweety homolog</fullName>
    </recommendedName>
</protein>
<evidence type="ECO:0000256" key="15">
    <source>
        <dbReference type="SAM" id="Phobius"/>
    </source>
</evidence>
<keyword evidence="4" id="KW-1003">Cell membrane</keyword>
<dbReference type="AlphaFoldDB" id="A0A7S1UXK6"/>
<feature type="transmembrane region" description="Helical" evidence="15">
    <location>
        <begin position="283"/>
        <end position="308"/>
    </location>
</feature>
<evidence type="ECO:0000256" key="8">
    <source>
        <dbReference type="ARBA" id="ARBA00023136"/>
    </source>
</evidence>
<evidence type="ECO:0000256" key="3">
    <source>
        <dbReference type="ARBA" id="ARBA00022448"/>
    </source>
</evidence>
<evidence type="ECO:0000256" key="1">
    <source>
        <dbReference type="ARBA" id="ARBA00004651"/>
    </source>
</evidence>
<evidence type="ECO:0000256" key="2">
    <source>
        <dbReference type="ARBA" id="ARBA00009849"/>
    </source>
</evidence>
<evidence type="ECO:0000256" key="14">
    <source>
        <dbReference type="SAM" id="MobiDB-lite"/>
    </source>
</evidence>
<evidence type="ECO:0000256" key="13">
    <source>
        <dbReference type="SAM" id="Coils"/>
    </source>
</evidence>
<name>A0A7S1UXK6_9STRA</name>
<keyword evidence="10" id="KW-0325">Glycoprotein</keyword>
<keyword evidence="12" id="KW-0407">Ion channel</keyword>
<keyword evidence="6 15" id="KW-1133">Transmembrane helix</keyword>
<feature type="transmembrane region" description="Helical" evidence="15">
    <location>
        <begin position="46"/>
        <end position="71"/>
    </location>
</feature>
<keyword evidence="13" id="KW-0175">Coiled coil</keyword>
<feature type="transmembrane region" description="Helical" evidence="15">
    <location>
        <begin position="247"/>
        <end position="271"/>
    </location>
</feature>
<evidence type="ECO:0000256" key="4">
    <source>
        <dbReference type="ARBA" id="ARBA00022475"/>
    </source>
</evidence>
<keyword evidence="11" id="KW-0868">Chloride</keyword>
<evidence type="ECO:0000256" key="7">
    <source>
        <dbReference type="ARBA" id="ARBA00023065"/>
    </source>
</evidence>
<organism evidence="16">
    <name type="scientific">Grammatophora oceanica</name>
    <dbReference type="NCBI Taxonomy" id="210454"/>
    <lineage>
        <taxon>Eukaryota</taxon>
        <taxon>Sar</taxon>
        <taxon>Stramenopiles</taxon>
        <taxon>Ochrophyta</taxon>
        <taxon>Bacillariophyta</taxon>
        <taxon>Fragilariophyceae</taxon>
        <taxon>Fragilariophycidae</taxon>
        <taxon>Rhabdonematales</taxon>
        <taxon>Grammatophoraceae</taxon>
        <taxon>Grammatophora</taxon>
    </lineage>
</organism>
<dbReference type="InterPro" id="IPR006990">
    <property type="entry name" value="Tweety"/>
</dbReference>
<accession>A0A7S1UXK6</accession>
<comment type="similarity">
    <text evidence="2">Belongs to the tweety family.</text>
</comment>
<keyword evidence="5 15" id="KW-0812">Transmembrane</keyword>
<dbReference type="EMBL" id="HBGK01020643">
    <property type="protein sequence ID" value="CAD9281599.1"/>
    <property type="molecule type" value="Transcribed_RNA"/>
</dbReference>
<feature type="coiled-coil region" evidence="13">
    <location>
        <begin position="208"/>
        <end position="242"/>
    </location>
</feature>
<dbReference type="GO" id="GO:0005886">
    <property type="term" value="C:plasma membrane"/>
    <property type="evidence" value="ECO:0007669"/>
    <property type="project" value="UniProtKB-SubCell"/>
</dbReference>
<evidence type="ECO:0000256" key="12">
    <source>
        <dbReference type="ARBA" id="ARBA00023303"/>
    </source>
</evidence>
<dbReference type="GO" id="GO:0005254">
    <property type="term" value="F:chloride channel activity"/>
    <property type="evidence" value="ECO:0007669"/>
    <property type="project" value="UniProtKB-KW"/>
</dbReference>
<gene>
    <name evidence="16" type="ORF">GOCE00092_LOCUS10510</name>
</gene>
<evidence type="ECO:0000256" key="11">
    <source>
        <dbReference type="ARBA" id="ARBA00023214"/>
    </source>
</evidence>
<feature type="transmembrane region" description="Helical" evidence="15">
    <location>
        <begin position="100"/>
        <end position="121"/>
    </location>
</feature>
<keyword evidence="8 15" id="KW-0472">Membrane</keyword>
<dbReference type="PANTHER" id="PTHR12424">
    <property type="entry name" value="TWEETY-RELATED"/>
    <property type="match status" value="1"/>
</dbReference>
<evidence type="ECO:0000313" key="16">
    <source>
        <dbReference type="EMBL" id="CAD9281599.1"/>
    </source>
</evidence>
<evidence type="ECO:0000256" key="10">
    <source>
        <dbReference type="ARBA" id="ARBA00023180"/>
    </source>
</evidence>
<keyword evidence="9" id="KW-0869">Chloride channel</keyword>
<proteinExistence type="inferred from homology"/>
<dbReference type="GO" id="GO:0034707">
    <property type="term" value="C:chloride channel complex"/>
    <property type="evidence" value="ECO:0007669"/>
    <property type="project" value="UniProtKB-KW"/>
</dbReference>
<sequence length="557" mass="61431">MADDGIEPVSYVAASATASMRAAPRFNHPKDFSLLFSEDEGEVTDYAIGLIFGGCMIVSLFLLWAFILLLFKCLGQRKVGFLSGAPFVQQSHKTESKRPFRVRVAFLAATLVFITFTILLVTNGITNLQDTATTVVNANSEIQQLQRDASSIVSSLDSLIVPTRDIRGELVKLNEGSFCPDDPSLTQDTGIDFDNLIDEAIVLLEQLGDFLEGDLDDLETALDTAEDTTKQIEDQADNIELNDWQSLVIIIPYVLIPSFLLVALMMTWFDASFPTYTCVVQWFFLPLFILITSIAFVLSAAVLTGAVANADFCSGESPDQSIPPNPDETVLSILSKTGVQDDELVYKMVTFYVKQCISEDPFGFIGEYRDEIQIADEQIRSLTDAMDSVTLSRLNFVCGRDFAPVEALLSSMSANLDILRDNALAALELLRCSRITPIYTATVYRGTCTFSVTGVTWLFASSLVVGVMGMLMITLRSSMWDEVYDENQDGMDRSLPLGETEELDDYKRSSAYQPGYAGDWKDDDECAPPVSRSITRGSTSSRQSYSDPSYGDPASLY</sequence>
<comment type="subcellular location">
    <subcellularLocation>
        <location evidence="1">Cell membrane</location>
        <topology evidence="1">Multi-pass membrane protein</topology>
    </subcellularLocation>
</comment>
<evidence type="ECO:0000256" key="6">
    <source>
        <dbReference type="ARBA" id="ARBA00022989"/>
    </source>
</evidence>
<keyword evidence="7" id="KW-0406">Ion transport</keyword>
<reference evidence="16" key="1">
    <citation type="submission" date="2021-01" db="EMBL/GenBank/DDBJ databases">
        <authorList>
            <person name="Corre E."/>
            <person name="Pelletier E."/>
            <person name="Niang G."/>
            <person name="Scheremetjew M."/>
            <person name="Finn R."/>
            <person name="Kale V."/>
            <person name="Holt S."/>
            <person name="Cochrane G."/>
            <person name="Meng A."/>
            <person name="Brown T."/>
            <person name="Cohen L."/>
        </authorList>
    </citation>
    <scope>NUCLEOTIDE SEQUENCE</scope>
    <source>
        <strain evidence="16">CCMP 410</strain>
    </source>
</reference>
<feature type="compositionally biased region" description="Low complexity" evidence="14">
    <location>
        <begin position="531"/>
        <end position="544"/>
    </location>
</feature>
<evidence type="ECO:0000256" key="5">
    <source>
        <dbReference type="ARBA" id="ARBA00022692"/>
    </source>
</evidence>
<dbReference type="PANTHER" id="PTHR12424:SF19">
    <property type="entry name" value="INTEGRASE ZINC-BINDING DOMAIN-CONTAINING PROTEIN"/>
    <property type="match status" value="1"/>
</dbReference>
<feature type="transmembrane region" description="Helical" evidence="15">
    <location>
        <begin position="455"/>
        <end position="475"/>
    </location>
</feature>
<evidence type="ECO:0008006" key="17">
    <source>
        <dbReference type="Google" id="ProtNLM"/>
    </source>
</evidence>